<protein>
    <submittedName>
        <fullName evidence="1">Uncharacterized protein</fullName>
    </submittedName>
</protein>
<reference evidence="1 2" key="1">
    <citation type="journal article" date="2016" name="Genome Announc.">
        <title>Draft Genome Sequence of the Thermotolerant Cyanobacterium Desertifilum sp. IPPAS B-1220.</title>
        <authorList>
            <person name="Mironov K.S."/>
            <person name="Sinetova M.A."/>
            <person name="Bolatkhan K."/>
            <person name="Zayadan B.K."/>
            <person name="Ustinova V.V."/>
            <person name="Kupriyanova E.V."/>
            <person name="Skrypnik A.N."/>
            <person name="Gogoleva N.E."/>
            <person name="Gogolev Y.V."/>
            <person name="Los D.A."/>
        </authorList>
    </citation>
    <scope>NUCLEOTIDE SEQUENCE [LARGE SCALE GENOMIC DNA]</scope>
    <source>
        <strain evidence="1 2">IPPAS B-1220</strain>
    </source>
</reference>
<dbReference type="Proteomes" id="UP000095472">
    <property type="component" value="Chromosome"/>
</dbReference>
<evidence type="ECO:0000313" key="1">
    <source>
        <dbReference type="EMBL" id="XPM65883.1"/>
    </source>
</evidence>
<keyword evidence="2" id="KW-1185">Reference proteome</keyword>
<evidence type="ECO:0000313" key="2">
    <source>
        <dbReference type="Proteomes" id="UP000095472"/>
    </source>
</evidence>
<sequence>MKFFAGEPCIGDFSLNVANALTADYFNRNFNLERLTASYDLNSVQLTDLLKTCPPTWFEVTIHQRMPMFHMEHCVFCAFLSSGTDYRNCGTTLRKSYGDIKRSHGY</sequence>
<organism evidence="1 2">
    <name type="scientific">Desertifilum tharense IPPAS B-1220</name>
    <dbReference type="NCBI Taxonomy" id="1781255"/>
    <lineage>
        <taxon>Bacteria</taxon>
        <taxon>Bacillati</taxon>
        <taxon>Cyanobacteriota</taxon>
        <taxon>Cyanophyceae</taxon>
        <taxon>Desertifilales</taxon>
        <taxon>Desertifilaceae</taxon>
        <taxon>Desertifilum</taxon>
    </lineage>
</organism>
<proteinExistence type="predicted"/>
<gene>
    <name evidence="1" type="ORF">BH720_010440</name>
</gene>
<dbReference type="EMBL" id="CP182909">
    <property type="protein sequence ID" value="XPM65883.1"/>
    <property type="molecule type" value="Genomic_DNA"/>
</dbReference>
<accession>A0ACD5GYF5</accession>
<name>A0ACD5GYF5_9CYAN</name>